<gene>
    <name evidence="2" type="ORF">CPELLU_LOCUS21988</name>
</gene>
<dbReference type="EMBL" id="CAJVQA010089731">
    <property type="protein sequence ID" value="CAG8840288.1"/>
    <property type="molecule type" value="Genomic_DNA"/>
</dbReference>
<sequence>HNNHGETFIDHMIDNDNMDKDLFILQERDNISDQEQDNVTDQEQDNVTDSEYEE</sequence>
<dbReference type="Proteomes" id="UP000789759">
    <property type="component" value="Unassembled WGS sequence"/>
</dbReference>
<evidence type="ECO:0000313" key="3">
    <source>
        <dbReference type="Proteomes" id="UP000789759"/>
    </source>
</evidence>
<protein>
    <submittedName>
        <fullName evidence="2">22612_t:CDS:1</fullName>
    </submittedName>
</protein>
<evidence type="ECO:0000313" key="2">
    <source>
        <dbReference type="EMBL" id="CAG8840288.1"/>
    </source>
</evidence>
<evidence type="ECO:0000256" key="1">
    <source>
        <dbReference type="SAM" id="MobiDB-lite"/>
    </source>
</evidence>
<reference evidence="2" key="1">
    <citation type="submission" date="2021-06" db="EMBL/GenBank/DDBJ databases">
        <authorList>
            <person name="Kallberg Y."/>
            <person name="Tangrot J."/>
            <person name="Rosling A."/>
        </authorList>
    </citation>
    <scope>NUCLEOTIDE SEQUENCE</scope>
    <source>
        <strain evidence="2">FL966</strain>
    </source>
</reference>
<proteinExistence type="predicted"/>
<accession>A0A9N9PM52</accession>
<feature type="non-terminal residue" evidence="2">
    <location>
        <position position="1"/>
    </location>
</feature>
<comment type="caution">
    <text evidence="2">The sequence shown here is derived from an EMBL/GenBank/DDBJ whole genome shotgun (WGS) entry which is preliminary data.</text>
</comment>
<dbReference type="AlphaFoldDB" id="A0A9N9PM52"/>
<keyword evidence="3" id="KW-1185">Reference proteome</keyword>
<feature type="non-terminal residue" evidence="2">
    <location>
        <position position="54"/>
    </location>
</feature>
<feature type="region of interest" description="Disordered" evidence="1">
    <location>
        <begin position="27"/>
        <end position="54"/>
    </location>
</feature>
<name>A0A9N9PM52_9GLOM</name>
<feature type="compositionally biased region" description="Acidic residues" evidence="1">
    <location>
        <begin position="32"/>
        <end position="54"/>
    </location>
</feature>
<organism evidence="2 3">
    <name type="scientific">Cetraspora pellucida</name>
    <dbReference type="NCBI Taxonomy" id="1433469"/>
    <lineage>
        <taxon>Eukaryota</taxon>
        <taxon>Fungi</taxon>
        <taxon>Fungi incertae sedis</taxon>
        <taxon>Mucoromycota</taxon>
        <taxon>Glomeromycotina</taxon>
        <taxon>Glomeromycetes</taxon>
        <taxon>Diversisporales</taxon>
        <taxon>Gigasporaceae</taxon>
        <taxon>Cetraspora</taxon>
    </lineage>
</organism>